<evidence type="ECO:0008006" key="3">
    <source>
        <dbReference type="Google" id="ProtNLM"/>
    </source>
</evidence>
<dbReference type="Proteomes" id="UP000193648">
    <property type="component" value="Unassembled WGS sequence"/>
</dbReference>
<accession>A0A1Y2GHT3</accession>
<dbReference type="RefSeq" id="XP_021878889.1">
    <property type="nucleotide sequence ID" value="XM_022025094.1"/>
</dbReference>
<dbReference type="SUPFAM" id="SSF52047">
    <property type="entry name" value="RNI-like"/>
    <property type="match status" value="1"/>
</dbReference>
<reference evidence="1 2" key="1">
    <citation type="submission" date="2016-07" db="EMBL/GenBank/DDBJ databases">
        <title>Pervasive Adenine N6-methylation of Active Genes in Fungi.</title>
        <authorList>
            <consortium name="DOE Joint Genome Institute"/>
            <person name="Mondo S.J."/>
            <person name="Dannebaum R.O."/>
            <person name="Kuo R.C."/>
            <person name="Labutti K."/>
            <person name="Haridas S."/>
            <person name="Kuo A."/>
            <person name="Salamov A."/>
            <person name="Ahrendt S.R."/>
            <person name="Lipzen A."/>
            <person name="Sullivan W."/>
            <person name="Andreopoulos W.B."/>
            <person name="Clum A."/>
            <person name="Lindquist E."/>
            <person name="Daum C."/>
            <person name="Ramamoorthy G.K."/>
            <person name="Gryganskyi A."/>
            <person name="Culley D."/>
            <person name="Magnuson J.K."/>
            <person name="James T.Y."/>
            <person name="O'Malley M.A."/>
            <person name="Stajich J.E."/>
            <person name="Spatafora J.W."/>
            <person name="Visel A."/>
            <person name="Grigoriev I.V."/>
        </authorList>
    </citation>
    <scope>NUCLEOTIDE SEQUENCE [LARGE SCALE GENOMIC DNA]</scope>
    <source>
        <strain evidence="1 2">NRRL 3116</strain>
    </source>
</reference>
<keyword evidence="2" id="KW-1185">Reference proteome</keyword>
<dbReference type="OrthoDB" id="2432222at2759"/>
<comment type="caution">
    <text evidence="1">The sequence shown here is derived from an EMBL/GenBank/DDBJ whole genome shotgun (WGS) entry which is preliminary data.</text>
</comment>
<dbReference type="GeneID" id="33566938"/>
<dbReference type="AlphaFoldDB" id="A0A1Y2GHT3"/>
<dbReference type="Gene3D" id="3.80.10.10">
    <property type="entry name" value="Ribonuclease Inhibitor"/>
    <property type="match status" value="1"/>
</dbReference>
<dbReference type="InParanoid" id="A0A1Y2GHT3"/>
<evidence type="ECO:0000313" key="2">
    <source>
        <dbReference type="Proteomes" id="UP000193648"/>
    </source>
</evidence>
<evidence type="ECO:0000313" key="1">
    <source>
        <dbReference type="EMBL" id="ORZ09436.1"/>
    </source>
</evidence>
<sequence>MSCPKLNPLEIPEIVSRVGDFLKRKELLHCIRVSKTFHNALAKFIWKRISIGRDNSRYFTAEGLQNYKEYIEGLVFFDHFPREFKSLQGCGRLKSIGYYAESSQDPRAPSHLSKLVKAHSFTITEFRFNCPSLQGIWSALLECTHLKVLNIFGLTILDDEVDLFFQVCKRVMYLTVTRVNINQLPSNFMDDNTDKFFFPKMSMLHLHDVQISNLSHPHTSSYCFGMLTRRCPGLRYLGFIEKNDDTQSLRQISMDFYRAAFHHRPFTLANLSELCFSRMEISDEDMAALLRQMTELRRLEVRWCEFGPLSLRELLADEQEVSEDGRIVRKRRNQRLCDTVEILEINDESERADGIVQAILSNCPRLKRLRGPRMTVTEIVDGAEWVSTRLSLIAVSLVVDVDQKTAEGKEKGRLAYGQIRKLTRLDPSNFSSYRKQLSFADLTPEKNQS</sequence>
<gene>
    <name evidence="1" type="ORF">BCR41DRAFT_358699</name>
</gene>
<proteinExistence type="predicted"/>
<name>A0A1Y2GHT3_9FUNG</name>
<dbReference type="EMBL" id="MCFF01000034">
    <property type="protein sequence ID" value="ORZ09436.1"/>
    <property type="molecule type" value="Genomic_DNA"/>
</dbReference>
<protein>
    <recommendedName>
        <fullName evidence="3">F-box domain-containing protein</fullName>
    </recommendedName>
</protein>
<dbReference type="InterPro" id="IPR032675">
    <property type="entry name" value="LRR_dom_sf"/>
</dbReference>
<organism evidence="1 2">
    <name type="scientific">Lobosporangium transversale</name>
    <dbReference type="NCBI Taxonomy" id="64571"/>
    <lineage>
        <taxon>Eukaryota</taxon>
        <taxon>Fungi</taxon>
        <taxon>Fungi incertae sedis</taxon>
        <taxon>Mucoromycota</taxon>
        <taxon>Mortierellomycotina</taxon>
        <taxon>Mortierellomycetes</taxon>
        <taxon>Mortierellales</taxon>
        <taxon>Mortierellaceae</taxon>
        <taxon>Lobosporangium</taxon>
    </lineage>
</organism>